<dbReference type="InterPro" id="IPR023772">
    <property type="entry name" value="DNA-bd_HTH_TetR-type_CS"/>
</dbReference>
<evidence type="ECO:0000256" key="1">
    <source>
        <dbReference type="ARBA" id="ARBA00023125"/>
    </source>
</evidence>
<gene>
    <name evidence="4" type="ORF">SAMN05444392_101357</name>
</gene>
<sequence length="238" mass="27097">MARIVKEHEYKKKRNEILDAAQRFIYTKGYERMTIGDILADLQISSGAFYHYFDSKPAVLEGLIERIKEEVETPLLPILHDPHLSALEKLQGFFNTLDNLRIARKTDVVKLGHVWYADSNAIVRQKVEEAVLKQRVPLLNVIIQQGIQEGIFTSPYPDQIGEAILFLLQGMGTTHAKLLLSLAQEQDEQRCIERIISIHAAYMDAIERVLGAPLNSLYRISADMVEVWVKVIKDDASN</sequence>
<organism evidence="4 5">
    <name type="scientific">Seinonella peptonophila</name>
    <dbReference type="NCBI Taxonomy" id="112248"/>
    <lineage>
        <taxon>Bacteria</taxon>
        <taxon>Bacillati</taxon>
        <taxon>Bacillota</taxon>
        <taxon>Bacilli</taxon>
        <taxon>Bacillales</taxon>
        <taxon>Thermoactinomycetaceae</taxon>
        <taxon>Seinonella</taxon>
    </lineage>
</organism>
<evidence type="ECO:0000259" key="3">
    <source>
        <dbReference type="PROSITE" id="PS50977"/>
    </source>
</evidence>
<dbReference type="PROSITE" id="PS01081">
    <property type="entry name" value="HTH_TETR_1"/>
    <property type="match status" value="1"/>
</dbReference>
<accession>A0A1M4T8F9</accession>
<dbReference type="GO" id="GO:0003677">
    <property type="term" value="F:DNA binding"/>
    <property type="evidence" value="ECO:0007669"/>
    <property type="project" value="UniProtKB-UniRule"/>
</dbReference>
<dbReference type="InterPro" id="IPR009057">
    <property type="entry name" value="Homeodomain-like_sf"/>
</dbReference>
<keyword evidence="1 2" id="KW-0238">DNA-binding</keyword>
<evidence type="ECO:0000256" key="2">
    <source>
        <dbReference type="PROSITE-ProRule" id="PRU00335"/>
    </source>
</evidence>
<dbReference type="InterPro" id="IPR001647">
    <property type="entry name" value="HTH_TetR"/>
</dbReference>
<dbReference type="InterPro" id="IPR049149">
    <property type="entry name" value="TetR/AcrR_C"/>
</dbReference>
<dbReference type="STRING" id="112248.SAMN05444392_101357"/>
<reference evidence="4 5" key="1">
    <citation type="submission" date="2016-11" db="EMBL/GenBank/DDBJ databases">
        <authorList>
            <person name="Jaros S."/>
            <person name="Januszkiewicz K."/>
            <person name="Wedrychowicz H."/>
        </authorList>
    </citation>
    <scope>NUCLEOTIDE SEQUENCE [LARGE SCALE GENOMIC DNA]</scope>
    <source>
        <strain evidence="4 5">DSM 44666</strain>
    </source>
</reference>
<dbReference type="EMBL" id="FQVL01000001">
    <property type="protein sequence ID" value="SHE40700.1"/>
    <property type="molecule type" value="Genomic_DNA"/>
</dbReference>
<dbReference type="Pfam" id="PF21303">
    <property type="entry name" value="TetR_C_39"/>
    <property type="match status" value="1"/>
</dbReference>
<dbReference type="PANTHER" id="PTHR43479:SF11">
    <property type="entry name" value="ACREF_ENVCD OPERON REPRESSOR-RELATED"/>
    <property type="match status" value="1"/>
</dbReference>
<dbReference type="Gene3D" id="1.10.357.10">
    <property type="entry name" value="Tetracycline Repressor, domain 2"/>
    <property type="match status" value="1"/>
</dbReference>
<name>A0A1M4T8F9_9BACL</name>
<feature type="domain" description="HTH tetR-type" evidence="3">
    <location>
        <begin position="11"/>
        <end position="71"/>
    </location>
</feature>
<evidence type="ECO:0000313" key="4">
    <source>
        <dbReference type="EMBL" id="SHE40700.1"/>
    </source>
</evidence>
<dbReference type="InterPro" id="IPR050624">
    <property type="entry name" value="HTH-type_Tx_Regulator"/>
</dbReference>
<dbReference type="SUPFAM" id="SSF46689">
    <property type="entry name" value="Homeodomain-like"/>
    <property type="match status" value="1"/>
</dbReference>
<dbReference type="AlphaFoldDB" id="A0A1M4T8F9"/>
<keyword evidence="5" id="KW-1185">Reference proteome</keyword>
<feature type="DNA-binding region" description="H-T-H motif" evidence="2">
    <location>
        <begin position="34"/>
        <end position="53"/>
    </location>
</feature>
<evidence type="ECO:0000313" key="5">
    <source>
        <dbReference type="Proteomes" id="UP000184476"/>
    </source>
</evidence>
<dbReference type="Pfam" id="PF00440">
    <property type="entry name" value="TetR_N"/>
    <property type="match status" value="1"/>
</dbReference>
<dbReference type="PROSITE" id="PS50977">
    <property type="entry name" value="HTH_TETR_2"/>
    <property type="match status" value="1"/>
</dbReference>
<dbReference type="InterPro" id="IPR036271">
    <property type="entry name" value="Tet_transcr_reg_TetR-rel_C_sf"/>
</dbReference>
<dbReference type="Proteomes" id="UP000184476">
    <property type="component" value="Unassembled WGS sequence"/>
</dbReference>
<dbReference type="SUPFAM" id="SSF48498">
    <property type="entry name" value="Tetracyclin repressor-like, C-terminal domain"/>
    <property type="match status" value="1"/>
</dbReference>
<protein>
    <submittedName>
        <fullName evidence="4">Transcriptional regulator, TetR family</fullName>
    </submittedName>
</protein>
<dbReference type="PRINTS" id="PR00455">
    <property type="entry name" value="HTHTETR"/>
</dbReference>
<proteinExistence type="predicted"/>
<dbReference type="PANTHER" id="PTHR43479">
    <property type="entry name" value="ACREF/ENVCD OPERON REPRESSOR-RELATED"/>
    <property type="match status" value="1"/>
</dbReference>